<dbReference type="InterPro" id="IPR011483">
    <property type="entry name" value="Sde182_NH-like"/>
</dbReference>
<accession>A0A395IB72</accession>
<feature type="chain" id="PRO_5017305131" evidence="1">
    <location>
        <begin position="22"/>
        <end position="555"/>
    </location>
</feature>
<reference evidence="4 5" key="1">
    <citation type="submission" date="2018-02" db="EMBL/GenBank/DDBJ databases">
        <title>The genomes of Aspergillus section Nigri reveals drivers in fungal speciation.</title>
        <authorList>
            <consortium name="DOE Joint Genome Institute"/>
            <person name="Vesth T.C."/>
            <person name="Nybo J."/>
            <person name="Theobald S."/>
            <person name="Brandl J."/>
            <person name="Frisvad J.C."/>
            <person name="Nielsen K.F."/>
            <person name="Lyhne E.K."/>
            <person name="Kogle M.E."/>
            <person name="Kuo A."/>
            <person name="Riley R."/>
            <person name="Clum A."/>
            <person name="Nolan M."/>
            <person name="Lipzen A."/>
            <person name="Salamov A."/>
            <person name="Henrissat B."/>
            <person name="Wiebenga A."/>
            <person name="De vries R.P."/>
            <person name="Grigoriev I.V."/>
            <person name="Mortensen U.H."/>
            <person name="Andersen M.R."/>
            <person name="Baker S.E."/>
        </authorList>
    </citation>
    <scope>NUCLEOTIDE SEQUENCE [LARGE SCALE GENOMIC DNA]</scope>
    <source>
        <strain evidence="4 5">CBS 101889</strain>
    </source>
</reference>
<dbReference type="Gene3D" id="3.90.245.10">
    <property type="entry name" value="Ribonucleoside hydrolase-like"/>
    <property type="match status" value="1"/>
</dbReference>
<evidence type="ECO:0000259" key="3">
    <source>
        <dbReference type="Pfam" id="PF21027"/>
    </source>
</evidence>
<dbReference type="GeneID" id="37197513"/>
<dbReference type="Pfam" id="PF21027">
    <property type="entry name" value="Sde0182_C"/>
    <property type="match status" value="1"/>
</dbReference>
<dbReference type="EMBL" id="KZ824267">
    <property type="protein sequence ID" value="RAL17447.1"/>
    <property type="molecule type" value="Genomic_DNA"/>
</dbReference>
<dbReference type="Gene3D" id="2.60.40.10">
    <property type="entry name" value="Immunoglobulins"/>
    <property type="match status" value="1"/>
</dbReference>
<feature type="domain" description="Cellulose-binding Sde182 nucleoside hydrolase-like" evidence="2">
    <location>
        <begin position="36"/>
        <end position="305"/>
    </location>
</feature>
<dbReference type="GO" id="GO:0016799">
    <property type="term" value="F:hydrolase activity, hydrolyzing N-glycosyl compounds"/>
    <property type="evidence" value="ECO:0007669"/>
    <property type="project" value="InterPro"/>
</dbReference>
<feature type="domain" description="Cellulose-binding Sde182 C-terminal" evidence="3">
    <location>
        <begin position="393"/>
        <end position="491"/>
    </location>
</feature>
<gene>
    <name evidence="4" type="ORF">BO97DRAFT_380854</name>
</gene>
<feature type="signal peptide" evidence="1">
    <location>
        <begin position="1"/>
        <end position="21"/>
    </location>
</feature>
<keyword evidence="1" id="KW-0732">Signal</keyword>
<evidence type="ECO:0000259" key="2">
    <source>
        <dbReference type="Pfam" id="PF07632"/>
    </source>
</evidence>
<dbReference type="RefSeq" id="XP_025556601.1">
    <property type="nucleotide sequence ID" value="XM_025693224.1"/>
</dbReference>
<evidence type="ECO:0000256" key="1">
    <source>
        <dbReference type="SAM" id="SignalP"/>
    </source>
</evidence>
<proteinExistence type="predicted"/>
<dbReference type="AlphaFoldDB" id="A0A395IB72"/>
<dbReference type="VEuPathDB" id="FungiDB:BO97DRAFT_380854"/>
<name>A0A395IB72_ASPHC</name>
<dbReference type="InterPro" id="IPR036452">
    <property type="entry name" value="Ribo_hydro-like"/>
</dbReference>
<evidence type="ECO:0000313" key="4">
    <source>
        <dbReference type="EMBL" id="RAL17447.1"/>
    </source>
</evidence>
<dbReference type="InterPro" id="IPR013783">
    <property type="entry name" value="Ig-like_fold"/>
</dbReference>
<dbReference type="STRING" id="1450537.A0A395IB72"/>
<keyword evidence="5" id="KW-1185">Reference proteome</keyword>
<dbReference type="InterPro" id="IPR048527">
    <property type="entry name" value="Sde182_C"/>
</dbReference>
<evidence type="ECO:0000313" key="5">
    <source>
        <dbReference type="Proteomes" id="UP000248961"/>
    </source>
</evidence>
<organism evidence="4 5">
    <name type="scientific">Aspergillus homomorphus (strain CBS 101889)</name>
    <dbReference type="NCBI Taxonomy" id="1450537"/>
    <lineage>
        <taxon>Eukaryota</taxon>
        <taxon>Fungi</taxon>
        <taxon>Dikarya</taxon>
        <taxon>Ascomycota</taxon>
        <taxon>Pezizomycotina</taxon>
        <taxon>Eurotiomycetes</taxon>
        <taxon>Eurotiomycetidae</taxon>
        <taxon>Eurotiales</taxon>
        <taxon>Aspergillaceae</taxon>
        <taxon>Aspergillus</taxon>
        <taxon>Aspergillus subgen. Circumdati</taxon>
    </lineage>
</organism>
<protein>
    <submittedName>
        <fullName evidence="4">DUF1593-domain-containing protein</fullName>
    </submittedName>
</protein>
<dbReference type="Pfam" id="PF07632">
    <property type="entry name" value="Sde182_NH-like"/>
    <property type="match status" value="1"/>
</dbReference>
<dbReference type="Proteomes" id="UP000248961">
    <property type="component" value="Unassembled WGS sequence"/>
</dbReference>
<sequence>MRRLSLLLFSCLNAFVADASADVNRSSLQTYASKPRVFVLSDISNEPDDTESFVRFLLYSNQLQIEGMAAVTSTWLKDKVYPEQISDVVDAYAEVVANLNQHTSPSSPYPSAEYLHSIVKSGPAVYGMEGVGPGMNLSSGAELLLDRLRQPVDKPLWVLGWGGVNVLAETLYYIQHNFNATEAARLRAQLRVYTISDQDDSGLWIREQFPDIFYIASMHGWNQYGLAAWSAISGEEYYNFDVGGPDFTKVSAAWLKKNIQIGIYGKEYPDYKYFMEGDTPTFLYLIQNGLGVPEQPDYGSWGGRYSLVDLSKQVKYRQYSDAADRVVGQNNRTYTSNHAAIWRWRDAYQNDFAARMQWALPANESKANHHPVVVVNGHAELSPLVIASTPNATVSLDASGTYDPDRDSLSFRWFQYKEPGSTDWNVDNQIPALDFTVSTDGERAQVTLPAADEICDGKSSNDSGCWTLHLILEVTDHGAIPLTTYKRVLFETTNSTQSATESLVEDATVLDWKGYVEYDIDLDDYWVDDDWEEPILGRDCPCSGGHGGSGGHEHE</sequence>
<dbReference type="OrthoDB" id="3592035at2759"/>